<evidence type="ECO:0000313" key="1">
    <source>
        <dbReference type="EMBL" id="MBE9213827.1"/>
    </source>
</evidence>
<sequence>MYILYLDYLVAVKIRLKYVRLITYDMSLRAERSEAKQSQDFGIANASLAMTIVCPDMI</sequence>
<proteinExistence type="predicted"/>
<dbReference type="Proteomes" id="UP000620559">
    <property type="component" value="Unassembled WGS sequence"/>
</dbReference>
<name>A0A8J7F2R1_9CYAN</name>
<reference evidence="1" key="1">
    <citation type="submission" date="2020-10" db="EMBL/GenBank/DDBJ databases">
        <authorList>
            <person name="Castelo-Branco R."/>
            <person name="Eusebio N."/>
            <person name="Adriana R."/>
            <person name="Vieira A."/>
            <person name="Brugerolle De Fraissinette N."/>
            <person name="Rezende De Castro R."/>
            <person name="Schneider M.P."/>
            <person name="Vasconcelos V."/>
            <person name="Leao P.N."/>
        </authorList>
    </citation>
    <scope>NUCLEOTIDE SEQUENCE</scope>
    <source>
        <strain evidence="1">LEGE 06105</strain>
    </source>
</reference>
<organism evidence="1 2">
    <name type="scientific">Plectonema cf. radiosum LEGE 06105</name>
    <dbReference type="NCBI Taxonomy" id="945769"/>
    <lineage>
        <taxon>Bacteria</taxon>
        <taxon>Bacillati</taxon>
        <taxon>Cyanobacteriota</taxon>
        <taxon>Cyanophyceae</taxon>
        <taxon>Oscillatoriophycideae</taxon>
        <taxon>Oscillatoriales</taxon>
        <taxon>Microcoleaceae</taxon>
        <taxon>Plectonema</taxon>
    </lineage>
</organism>
<protein>
    <submittedName>
        <fullName evidence="1">Uncharacterized protein</fullName>
    </submittedName>
</protein>
<evidence type="ECO:0000313" key="2">
    <source>
        <dbReference type="Proteomes" id="UP000620559"/>
    </source>
</evidence>
<comment type="caution">
    <text evidence="1">The sequence shown here is derived from an EMBL/GenBank/DDBJ whole genome shotgun (WGS) entry which is preliminary data.</text>
</comment>
<dbReference type="AlphaFoldDB" id="A0A8J7F2R1"/>
<gene>
    <name evidence="1" type="ORF">IQ247_14330</name>
</gene>
<dbReference type="RefSeq" id="WP_193921058.1">
    <property type="nucleotide sequence ID" value="NZ_JADEWL010000043.1"/>
</dbReference>
<keyword evidence="2" id="KW-1185">Reference proteome</keyword>
<accession>A0A8J7F2R1</accession>
<dbReference type="EMBL" id="JADEWL010000043">
    <property type="protein sequence ID" value="MBE9213827.1"/>
    <property type="molecule type" value="Genomic_DNA"/>
</dbReference>